<reference evidence="1" key="1">
    <citation type="submission" date="2020-03" db="EMBL/GenBank/DDBJ databases">
        <authorList>
            <person name="He L."/>
        </authorList>
    </citation>
    <scope>NUCLEOTIDE SEQUENCE</scope>
    <source>
        <strain evidence="1">CkLH20</strain>
    </source>
</reference>
<evidence type="ECO:0000313" key="1">
    <source>
        <dbReference type="EMBL" id="KAF9874725.1"/>
    </source>
</evidence>
<keyword evidence="2" id="KW-1185">Reference proteome</keyword>
<accession>A0A9P6LJD4</accession>
<dbReference type="GeneID" id="62163652"/>
<dbReference type="AlphaFoldDB" id="A0A9P6LJD4"/>
<sequence length="267" mass="29258">MSQPRIMKVGDQHLLDPEQLNSQFRDTMNKLTHERGFVVVRTAYAADDDADATEWSAALQKLRAWACPTDDNAEMDPDTFALPVIADRETLNGLDYTAVRRAFAGWVESYLRRTLADDDEDDPWPSDVRHDVCIVADGSALASLRNAPERPSAEFMDRGPWVVVLDAQDPANAPYRGGGPYQGWMRAEARALSQLAEDLDDRTLAGGLCPVREYGGQIPLYDGTPAGRLVDPPGGVAGRYRFPRGTPRGVDGAQSMLAEIQRANGGL</sequence>
<evidence type="ECO:0000313" key="2">
    <source>
        <dbReference type="Proteomes" id="UP000781932"/>
    </source>
</evidence>
<protein>
    <submittedName>
        <fullName evidence="1">Uncharacterized protein</fullName>
    </submittedName>
</protein>
<gene>
    <name evidence="1" type="ORF">CkaCkLH20_07862</name>
</gene>
<name>A0A9P6LJD4_9PEZI</name>
<proteinExistence type="predicted"/>
<dbReference type="RefSeq" id="XP_038744186.1">
    <property type="nucleotide sequence ID" value="XM_038890578.1"/>
</dbReference>
<dbReference type="EMBL" id="JAATWM020000025">
    <property type="protein sequence ID" value="KAF9874725.1"/>
    <property type="molecule type" value="Genomic_DNA"/>
</dbReference>
<reference evidence="1" key="2">
    <citation type="submission" date="2020-11" db="EMBL/GenBank/DDBJ databases">
        <title>Whole genome sequencing of Colletotrichum sp.</title>
        <authorList>
            <person name="Li H."/>
        </authorList>
    </citation>
    <scope>NUCLEOTIDE SEQUENCE</scope>
    <source>
        <strain evidence="1">CkLH20</strain>
    </source>
</reference>
<dbReference type="OrthoDB" id="4424523at2759"/>
<organism evidence="1 2">
    <name type="scientific">Colletotrichum karsti</name>
    <dbReference type="NCBI Taxonomy" id="1095194"/>
    <lineage>
        <taxon>Eukaryota</taxon>
        <taxon>Fungi</taxon>
        <taxon>Dikarya</taxon>
        <taxon>Ascomycota</taxon>
        <taxon>Pezizomycotina</taxon>
        <taxon>Sordariomycetes</taxon>
        <taxon>Hypocreomycetidae</taxon>
        <taxon>Glomerellales</taxon>
        <taxon>Glomerellaceae</taxon>
        <taxon>Colletotrichum</taxon>
        <taxon>Colletotrichum boninense species complex</taxon>
    </lineage>
</organism>
<dbReference type="Proteomes" id="UP000781932">
    <property type="component" value="Unassembled WGS sequence"/>
</dbReference>
<comment type="caution">
    <text evidence="1">The sequence shown here is derived from an EMBL/GenBank/DDBJ whole genome shotgun (WGS) entry which is preliminary data.</text>
</comment>